<dbReference type="CDD" id="cd01335">
    <property type="entry name" value="Radical_SAM"/>
    <property type="match status" value="1"/>
</dbReference>
<dbReference type="SFLD" id="SFLDS00029">
    <property type="entry name" value="Radical_SAM"/>
    <property type="match status" value="1"/>
</dbReference>
<evidence type="ECO:0000256" key="5">
    <source>
        <dbReference type="ARBA" id="ARBA00023004"/>
    </source>
</evidence>
<dbReference type="Gene3D" id="3.20.20.70">
    <property type="entry name" value="Aldolase class I"/>
    <property type="match status" value="1"/>
</dbReference>
<dbReference type="InterPro" id="IPR007197">
    <property type="entry name" value="rSAM"/>
</dbReference>
<evidence type="ECO:0000313" key="8">
    <source>
        <dbReference type="EMBL" id="ABU57276.1"/>
    </source>
</evidence>
<organism evidence="8 9">
    <name type="scientific">Roseiflexus castenholzii (strain DSM 13941 / HLO8)</name>
    <dbReference type="NCBI Taxonomy" id="383372"/>
    <lineage>
        <taxon>Bacteria</taxon>
        <taxon>Bacillati</taxon>
        <taxon>Chloroflexota</taxon>
        <taxon>Chloroflexia</taxon>
        <taxon>Chloroflexales</taxon>
        <taxon>Roseiflexineae</taxon>
        <taxon>Roseiflexaceae</taxon>
        <taxon>Roseiflexus</taxon>
    </lineage>
</organism>
<dbReference type="PANTHER" id="PTHR43787:SF11">
    <property type="entry name" value="UPF0026 PROTEIN SLR1464"/>
    <property type="match status" value="1"/>
</dbReference>
<dbReference type="InterPro" id="IPR013785">
    <property type="entry name" value="Aldolase_TIM"/>
</dbReference>
<sequence>MACVFGPIPSRRLGRSLGIDPVPLKTCNWNCVYCQLGRTRPLTNERRVYVPLPVLLNEVDQALAARAPGEIDWVTIVGSGEPTLHSEIGDLIRAIKVRTTIAVAVITNGALLYLPDVRGALCAADAVLPTFSAGSAAVYRALHRPHPETTFERLLEGLIAFRAGYRGKLWVEVMLVRGVNDSEEALRDIAAALQRVQPDRIDITLPERPPAEPWVEPPDAEGLMRATAILGAAAHIVHPAEGSFDLRGYASPVEAILAIIARHPMRVEELERAVARWAPDQVRQALQTLESSGAAQVIERYGTRFWCAADAFYPSTASAPRKAVTTSYGCR</sequence>
<evidence type="ECO:0000259" key="7">
    <source>
        <dbReference type="PROSITE" id="PS51918"/>
    </source>
</evidence>
<dbReference type="eggNOG" id="COG0731">
    <property type="taxonomic scope" value="Bacteria"/>
</dbReference>
<evidence type="ECO:0000256" key="2">
    <source>
        <dbReference type="ARBA" id="ARBA00022485"/>
    </source>
</evidence>
<evidence type="ECO:0000256" key="4">
    <source>
        <dbReference type="ARBA" id="ARBA00022723"/>
    </source>
</evidence>
<comment type="cofactor">
    <cofactor evidence="1">
        <name>[4Fe-4S] cluster</name>
        <dbReference type="ChEBI" id="CHEBI:49883"/>
    </cofactor>
</comment>
<reference evidence="8 9" key="1">
    <citation type="submission" date="2007-08" db="EMBL/GenBank/DDBJ databases">
        <title>Complete sequence of Roseiflexus castenholzii DSM 13941.</title>
        <authorList>
            <consortium name="US DOE Joint Genome Institute"/>
            <person name="Copeland A."/>
            <person name="Lucas S."/>
            <person name="Lapidus A."/>
            <person name="Barry K."/>
            <person name="Glavina del Rio T."/>
            <person name="Dalin E."/>
            <person name="Tice H."/>
            <person name="Pitluck S."/>
            <person name="Thompson L.S."/>
            <person name="Brettin T."/>
            <person name="Bruce D."/>
            <person name="Detter J.C."/>
            <person name="Han C."/>
            <person name="Tapia R."/>
            <person name="Schmutz J."/>
            <person name="Larimer F."/>
            <person name="Land M."/>
            <person name="Hauser L."/>
            <person name="Kyrpides N."/>
            <person name="Mikhailova N."/>
            <person name="Bryant D.A."/>
            <person name="Hanada S."/>
            <person name="Tsukatani Y."/>
            <person name="Richardson P."/>
        </authorList>
    </citation>
    <scope>NUCLEOTIDE SEQUENCE [LARGE SCALE GENOMIC DNA]</scope>
    <source>
        <strain evidence="9">DSM 13941 / HLO8</strain>
    </source>
</reference>
<protein>
    <submittedName>
        <fullName evidence="8">Radical SAM domain protein</fullName>
    </submittedName>
</protein>
<feature type="domain" description="Radical SAM core" evidence="7">
    <location>
        <begin position="9"/>
        <end position="241"/>
    </location>
</feature>
<dbReference type="OrthoDB" id="9795504at2"/>
<dbReference type="EMBL" id="CP000804">
    <property type="protein sequence ID" value="ABU57276.1"/>
    <property type="molecule type" value="Genomic_DNA"/>
</dbReference>
<dbReference type="HOGENOM" id="CLU_058377_0_0_0"/>
<dbReference type="GO" id="GO:0051539">
    <property type="term" value="F:4 iron, 4 sulfur cluster binding"/>
    <property type="evidence" value="ECO:0007669"/>
    <property type="project" value="UniProtKB-KW"/>
</dbReference>
<evidence type="ECO:0000256" key="6">
    <source>
        <dbReference type="ARBA" id="ARBA00023014"/>
    </source>
</evidence>
<keyword evidence="4" id="KW-0479">Metal-binding</keyword>
<evidence type="ECO:0000313" key="9">
    <source>
        <dbReference type="Proteomes" id="UP000000263"/>
    </source>
</evidence>
<gene>
    <name evidence="8" type="ordered locus">Rcas_1179</name>
</gene>
<dbReference type="RefSeq" id="WP_012119706.1">
    <property type="nucleotide sequence ID" value="NC_009767.1"/>
</dbReference>
<keyword evidence="3" id="KW-0949">S-adenosyl-L-methionine</keyword>
<keyword evidence="5" id="KW-0408">Iron</keyword>
<dbReference type="SFLD" id="SFLDG01083">
    <property type="entry name" value="Uncharacterised_Radical_SAM_Su"/>
    <property type="match status" value="1"/>
</dbReference>
<dbReference type="GO" id="GO:0046872">
    <property type="term" value="F:metal ion binding"/>
    <property type="evidence" value="ECO:0007669"/>
    <property type="project" value="UniProtKB-KW"/>
</dbReference>
<dbReference type="PROSITE" id="PS51918">
    <property type="entry name" value="RADICAL_SAM"/>
    <property type="match status" value="1"/>
</dbReference>
<keyword evidence="2" id="KW-0004">4Fe-4S</keyword>
<evidence type="ECO:0000256" key="1">
    <source>
        <dbReference type="ARBA" id="ARBA00001966"/>
    </source>
</evidence>
<dbReference type="SUPFAM" id="SSF102114">
    <property type="entry name" value="Radical SAM enzymes"/>
    <property type="match status" value="1"/>
</dbReference>
<dbReference type="InterPro" id="IPR058240">
    <property type="entry name" value="rSAM_sf"/>
</dbReference>
<dbReference type="KEGG" id="rca:Rcas_1179"/>
<dbReference type="STRING" id="383372.Rcas_1179"/>
<keyword evidence="6" id="KW-0411">Iron-sulfur</keyword>
<dbReference type="Pfam" id="PF04055">
    <property type="entry name" value="Radical_SAM"/>
    <property type="match status" value="1"/>
</dbReference>
<dbReference type="AlphaFoldDB" id="A7NIH6"/>
<dbReference type="PANTHER" id="PTHR43787">
    <property type="entry name" value="FEMO COFACTOR BIOSYNTHESIS PROTEIN NIFB-RELATED"/>
    <property type="match status" value="1"/>
</dbReference>
<evidence type="ECO:0000256" key="3">
    <source>
        <dbReference type="ARBA" id="ARBA00022691"/>
    </source>
</evidence>
<dbReference type="Proteomes" id="UP000000263">
    <property type="component" value="Chromosome"/>
</dbReference>
<dbReference type="GO" id="GO:0003824">
    <property type="term" value="F:catalytic activity"/>
    <property type="evidence" value="ECO:0007669"/>
    <property type="project" value="InterPro"/>
</dbReference>
<accession>A7NIH6</accession>
<keyword evidence="9" id="KW-1185">Reference proteome</keyword>
<name>A7NIH6_ROSCS</name>
<dbReference type="InterPro" id="IPR040084">
    <property type="entry name" value="GTPase_Obg"/>
</dbReference>
<proteinExistence type="predicted"/>